<evidence type="ECO:0000313" key="5">
    <source>
        <dbReference type="EMBL" id="MBP1042288.1"/>
    </source>
</evidence>
<gene>
    <name evidence="5" type="ORF">I6N95_14810</name>
</gene>
<dbReference type="PANTHER" id="PTHR47504">
    <property type="entry name" value="RIGHT ORIGIN-BINDING PROTEIN"/>
    <property type="match status" value="1"/>
</dbReference>
<dbReference type="RefSeq" id="WP_209529318.1">
    <property type="nucleotide sequence ID" value="NZ_JAEEGA010000009.1"/>
</dbReference>
<dbReference type="GO" id="GO:0003700">
    <property type="term" value="F:DNA-binding transcription factor activity"/>
    <property type="evidence" value="ECO:0007669"/>
    <property type="project" value="InterPro"/>
</dbReference>
<dbReference type="InterPro" id="IPR011256">
    <property type="entry name" value="Reg_factor_effector_dom_sf"/>
</dbReference>
<feature type="domain" description="HTH araC/xylS-type" evidence="4">
    <location>
        <begin position="8"/>
        <end position="106"/>
    </location>
</feature>
<dbReference type="Proteomes" id="UP000674938">
    <property type="component" value="Unassembled WGS sequence"/>
</dbReference>
<dbReference type="SUPFAM" id="SSF55136">
    <property type="entry name" value="Probable bacterial effector-binding domain"/>
    <property type="match status" value="1"/>
</dbReference>
<dbReference type="InterPro" id="IPR009057">
    <property type="entry name" value="Homeodomain-like_sf"/>
</dbReference>
<dbReference type="Pfam" id="PF14526">
    <property type="entry name" value="Cass2"/>
    <property type="match status" value="1"/>
</dbReference>
<keyword evidence="1" id="KW-0805">Transcription regulation</keyword>
<evidence type="ECO:0000256" key="3">
    <source>
        <dbReference type="ARBA" id="ARBA00023163"/>
    </source>
</evidence>
<organism evidence="5 6">
    <name type="scientific">Vagococcus allomyrinae</name>
    <dbReference type="NCBI Taxonomy" id="2794353"/>
    <lineage>
        <taxon>Bacteria</taxon>
        <taxon>Bacillati</taxon>
        <taxon>Bacillota</taxon>
        <taxon>Bacilli</taxon>
        <taxon>Lactobacillales</taxon>
        <taxon>Enterococcaceae</taxon>
        <taxon>Vagococcus</taxon>
    </lineage>
</organism>
<evidence type="ECO:0000313" key="6">
    <source>
        <dbReference type="Proteomes" id="UP000674938"/>
    </source>
</evidence>
<accession>A0A940PE38</accession>
<protein>
    <submittedName>
        <fullName evidence="5">AraC family transcriptional regulator</fullName>
    </submittedName>
</protein>
<dbReference type="PROSITE" id="PS01124">
    <property type="entry name" value="HTH_ARAC_FAMILY_2"/>
    <property type="match status" value="1"/>
</dbReference>
<evidence type="ECO:0000259" key="4">
    <source>
        <dbReference type="PROSITE" id="PS01124"/>
    </source>
</evidence>
<keyword evidence="6" id="KW-1185">Reference proteome</keyword>
<dbReference type="SUPFAM" id="SSF46689">
    <property type="entry name" value="Homeodomain-like"/>
    <property type="match status" value="2"/>
</dbReference>
<dbReference type="Gene3D" id="3.20.80.10">
    <property type="entry name" value="Regulatory factor, effector binding domain"/>
    <property type="match status" value="1"/>
</dbReference>
<sequence>MNWLEHLSQAIAYLEDNLAGTISYEEAAKIACCTVGYFQRTFSYLTGITVSAYIRRRRMTLAGYELKGTDQKIIEIAHKYDYSSPTAFNRAFTSVHGMSPSQARKSQSQLHSYAPLSFSIQLQGGENMSYRIIEKPAMNLVGISVPLSYDREADMAIVPEFWQKTIENPLFEQLSDLATEPVVYGITDTSADQHCYYIAVEATDCPKGLIKIMIPPAKRVIFEAEGPLKESVQTMFKRFLLEWLPFSHYDYSGGPDIEFYPLEPKHNEHSEIWIAIKEKKHDL</sequence>
<dbReference type="GO" id="GO:0043565">
    <property type="term" value="F:sequence-specific DNA binding"/>
    <property type="evidence" value="ECO:0007669"/>
    <property type="project" value="InterPro"/>
</dbReference>
<dbReference type="InterPro" id="IPR029441">
    <property type="entry name" value="Cass2"/>
</dbReference>
<dbReference type="SMART" id="SM00342">
    <property type="entry name" value="HTH_ARAC"/>
    <property type="match status" value="1"/>
</dbReference>
<name>A0A940PE38_9ENTE</name>
<dbReference type="SMART" id="SM00871">
    <property type="entry name" value="AraC_E_bind"/>
    <property type="match status" value="1"/>
</dbReference>
<dbReference type="Gene3D" id="1.10.10.60">
    <property type="entry name" value="Homeodomain-like"/>
    <property type="match status" value="2"/>
</dbReference>
<keyword evidence="3" id="KW-0804">Transcription</keyword>
<dbReference type="InterPro" id="IPR018060">
    <property type="entry name" value="HTH_AraC"/>
</dbReference>
<reference evidence="5" key="1">
    <citation type="submission" date="2020-12" db="EMBL/GenBank/DDBJ databases">
        <title>Vagococcus allomyrinae sp. nov. and Enterococcus lavae sp. nov., isolated from the larvae of Allomyrina dichotoma.</title>
        <authorList>
            <person name="Lee S.D."/>
        </authorList>
    </citation>
    <scope>NUCLEOTIDE SEQUENCE</scope>
    <source>
        <strain evidence="5">BWB3-3</strain>
    </source>
</reference>
<dbReference type="EMBL" id="JAEEGA010000009">
    <property type="protein sequence ID" value="MBP1042288.1"/>
    <property type="molecule type" value="Genomic_DNA"/>
</dbReference>
<keyword evidence="2" id="KW-0238">DNA-binding</keyword>
<evidence type="ECO:0000256" key="2">
    <source>
        <dbReference type="ARBA" id="ARBA00023125"/>
    </source>
</evidence>
<dbReference type="Pfam" id="PF12833">
    <property type="entry name" value="HTH_18"/>
    <property type="match status" value="1"/>
</dbReference>
<evidence type="ECO:0000256" key="1">
    <source>
        <dbReference type="ARBA" id="ARBA00023015"/>
    </source>
</evidence>
<proteinExistence type="predicted"/>
<dbReference type="AlphaFoldDB" id="A0A940PE38"/>
<comment type="caution">
    <text evidence="5">The sequence shown here is derived from an EMBL/GenBank/DDBJ whole genome shotgun (WGS) entry which is preliminary data.</text>
</comment>
<dbReference type="InterPro" id="IPR050959">
    <property type="entry name" value="MarA-like"/>
</dbReference>
<dbReference type="PANTHER" id="PTHR47504:SF5">
    <property type="entry name" value="RIGHT ORIGIN-BINDING PROTEIN"/>
    <property type="match status" value="1"/>
</dbReference>
<dbReference type="InterPro" id="IPR010499">
    <property type="entry name" value="AraC_E-bd"/>
</dbReference>